<dbReference type="EMBL" id="OX465077">
    <property type="protein sequence ID" value="CAI9268461.1"/>
    <property type="molecule type" value="Genomic_DNA"/>
</dbReference>
<protein>
    <submittedName>
        <fullName evidence="2">Uncharacterized protein</fullName>
    </submittedName>
</protein>
<feature type="compositionally biased region" description="Polar residues" evidence="1">
    <location>
        <begin position="35"/>
        <end position="46"/>
    </location>
</feature>
<reference evidence="2" key="1">
    <citation type="submission" date="2023-04" db="EMBL/GenBank/DDBJ databases">
        <authorList>
            <person name="Vijverberg K."/>
            <person name="Xiong W."/>
            <person name="Schranz E."/>
        </authorList>
    </citation>
    <scope>NUCLEOTIDE SEQUENCE</scope>
</reference>
<name>A0AA35V7R9_LACSI</name>
<proteinExistence type="predicted"/>
<evidence type="ECO:0000313" key="2">
    <source>
        <dbReference type="EMBL" id="CAI9268461.1"/>
    </source>
</evidence>
<keyword evidence="3" id="KW-1185">Reference proteome</keyword>
<dbReference type="Proteomes" id="UP001177003">
    <property type="component" value="Chromosome 1"/>
</dbReference>
<feature type="region of interest" description="Disordered" evidence="1">
    <location>
        <begin position="1"/>
        <end position="46"/>
    </location>
</feature>
<evidence type="ECO:0000256" key="1">
    <source>
        <dbReference type="SAM" id="MobiDB-lite"/>
    </source>
</evidence>
<sequence>MILKRTKKPVKRPTESPVKTATQEPIVESAKHNAVESSNTISSQNQRAIDMAQNLNKKKREVQVPLENATVETEHGSNIERLDIRIKDLYFGSLRWDHPIKSNFEEIGDPDGNFDPEEENIPDEMIMLGKQFKILNSKMN</sequence>
<evidence type="ECO:0000313" key="3">
    <source>
        <dbReference type="Proteomes" id="UP001177003"/>
    </source>
</evidence>
<organism evidence="2 3">
    <name type="scientific">Lactuca saligna</name>
    <name type="common">Willowleaf lettuce</name>
    <dbReference type="NCBI Taxonomy" id="75948"/>
    <lineage>
        <taxon>Eukaryota</taxon>
        <taxon>Viridiplantae</taxon>
        <taxon>Streptophyta</taxon>
        <taxon>Embryophyta</taxon>
        <taxon>Tracheophyta</taxon>
        <taxon>Spermatophyta</taxon>
        <taxon>Magnoliopsida</taxon>
        <taxon>eudicotyledons</taxon>
        <taxon>Gunneridae</taxon>
        <taxon>Pentapetalae</taxon>
        <taxon>asterids</taxon>
        <taxon>campanulids</taxon>
        <taxon>Asterales</taxon>
        <taxon>Asteraceae</taxon>
        <taxon>Cichorioideae</taxon>
        <taxon>Cichorieae</taxon>
        <taxon>Lactucinae</taxon>
        <taxon>Lactuca</taxon>
    </lineage>
</organism>
<dbReference type="AlphaFoldDB" id="A0AA35V7R9"/>
<feature type="compositionally biased region" description="Basic residues" evidence="1">
    <location>
        <begin position="1"/>
        <end position="11"/>
    </location>
</feature>
<gene>
    <name evidence="2" type="ORF">LSALG_LOCUS8886</name>
</gene>
<accession>A0AA35V7R9</accession>